<organism evidence="1 2">
    <name type="scientific">Entomophthora muscae</name>
    <dbReference type="NCBI Taxonomy" id="34485"/>
    <lineage>
        <taxon>Eukaryota</taxon>
        <taxon>Fungi</taxon>
        <taxon>Fungi incertae sedis</taxon>
        <taxon>Zoopagomycota</taxon>
        <taxon>Entomophthoromycotina</taxon>
        <taxon>Entomophthoromycetes</taxon>
        <taxon>Entomophthorales</taxon>
        <taxon>Entomophthoraceae</taxon>
        <taxon>Entomophthora</taxon>
    </lineage>
</organism>
<evidence type="ECO:0000313" key="1">
    <source>
        <dbReference type="EMBL" id="KAJ9083424.1"/>
    </source>
</evidence>
<accession>A0ACC2U8P9</accession>
<keyword evidence="2" id="KW-1185">Reference proteome</keyword>
<name>A0ACC2U8P9_9FUNG</name>
<proteinExistence type="predicted"/>
<dbReference type="Proteomes" id="UP001165960">
    <property type="component" value="Unassembled WGS sequence"/>
</dbReference>
<reference evidence="1" key="1">
    <citation type="submission" date="2022-04" db="EMBL/GenBank/DDBJ databases">
        <title>Genome of the entomopathogenic fungus Entomophthora muscae.</title>
        <authorList>
            <person name="Elya C."/>
            <person name="Lovett B.R."/>
            <person name="Lee E."/>
            <person name="Macias A.M."/>
            <person name="Hajek A.E."/>
            <person name="De Bivort B.L."/>
            <person name="Kasson M.T."/>
            <person name="De Fine Licht H.H."/>
            <person name="Stajich J.E."/>
        </authorList>
    </citation>
    <scope>NUCLEOTIDE SEQUENCE</scope>
    <source>
        <strain evidence="1">Berkeley</strain>
    </source>
</reference>
<evidence type="ECO:0000313" key="2">
    <source>
        <dbReference type="Proteomes" id="UP001165960"/>
    </source>
</evidence>
<dbReference type="EMBL" id="QTSX02001006">
    <property type="protein sequence ID" value="KAJ9083424.1"/>
    <property type="molecule type" value="Genomic_DNA"/>
</dbReference>
<protein>
    <submittedName>
        <fullName evidence="1">Uncharacterized protein</fullName>
    </submittedName>
</protein>
<comment type="caution">
    <text evidence="1">The sequence shown here is derived from an EMBL/GenBank/DDBJ whole genome shotgun (WGS) entry which is preliminary data.</text>
</comment>
<gene>
    <name evidence="1" type="ORF">DSO57_1034818</name>
</gene>
<sequence>MSGVLVGLLIQMGAKFSHFSPPLLHPGPDSPQAASPEDQWASCPHFSETEPPSQAKAKDDFLKGKASQTKEIITLNRGAIKTANESNKTFTLFFMGLKTTPVANQDALPEVSTDSWPDLMTTTQKQENQTINLETPTNERTPSQGAILLPLNLGVLATWPYIF</sequence>